<dbReference type="Gene3D" id="3.40.50.10680">
    <property type="entry name" value="CofD-like domains"/>
    <property type="match status" value="1"/>
</dbReference>
<protein>
    <submittedName>
        <fullName evidence="1">Uncharacterized protein</fullName>
    </submittedName>
</protein>
<keyword evidence="2" id="KW-1185">Reference proteome</keyword>
<sequence>GHTRVRDALTDGDLDSAVELFQSRLEDLAKRQLSFIDVQEAATAYDQLDSPIKRVFYTSSDAILGAGEDGMEVFPRPNPRVNEQLEKVHGIVYGMGSLYTSIVPSLTLVGVGTRIASRDCPKVMLLNGAHDRETSGMSAADIVVSVTEHLNLSHCPQEQMRFSHSASEYCTAVLYPRGTDIEVDEAELHKLGIEHVVAVQSNNARNGRGVEYDVEALIQTLLGVMRDQAGCDTLQAADVNPIC</sequence>
<organism evidence="1 2">
    <name type="scientific">Cymbomonas tetramitiformis</name>
    <dbReference type="NCBI Taxonomy" id="36881"/>
    <lineage>
        <taxon>Eukaryota</taxon>
        <taxon>Viridiplantae</taxon>
        <taxon>Chlorophyta</taxon>
        <taxon>Pyramimonadophyceae</taxon>
        <taxon>Pyramimonadales</taxon>
        <taxon>Pyramimonadaceae</taxon>
        <taxon>Cymbomonas</taxon>
    </lineage>
</organism>
<dbReference type="PANTHER" id="PTHR31240">
    <property type="entry name" value="MATERNAL EFFECT EMBRYO ARREST 18"/>
    <property type="match status" value="1"/>
</dbReference>
<dbReference type="EMBL" id="LGRX02033514">
    <property type="protein sequence ID" value="KAK3240933.1"/>
    <property type="molecule type" value="Genomic_DNA"/>
</dbReference>
<comment type="caution">
    <text evidence="1">The sequence shown here is derived from an EMBL/GenBank/DDBJ whole genome shotgun (WGS) entry which is preliminary data.</text>
</comment>
<evidence type="ECO:0000313" key="2">
    <source>
        <dbReference type="Proteomes" id="UP001190700"/>
    </source>
</evidence>
<name>A0AAE0BRN5_9CHLO</name>
<dbReference type="InterPro" id="IPR002882">
    <property type="entry name" value="CofD"/>
</dbReference>
<evidence type="ECO:0000313" key="1">
    <source>
        <dbReference type="EMBL" id="KAK3240933.1"/>
    </source>
</evidence>
<accession>A0AAE0BRN5</accession>
<proteinExistence type="predicted"/>
<dbReference type="PANTHER" id="PTHR31240:SF0">
    <property type="entry name" value="MATERNAL EFFECT EMBRYO ARREST 18"/>
    <property type="match status" value="1"/>
</dbReference>
<reference evidence="1 2" key="1">
    <citation type="journal article" date="2015" name="Genome Biol. Evol.">
        <title>Comparative Genomics of a Bacterivorous Green Alga Reveals Evolutionary Causalities and Consequences of Phago-Mixotrophic Mode of Nutrition.</title>
        <authorList>
            <person name="Burns J.A."/>
            <person name="Paasch A."/>
            <person name="Narechania A."/>
            <person name="Kim E."/>
        </authorList>
    </citation>
    <scope>NUCLEOTIDE SEQUENCE [LARGE SCALE GENOMIC DNA]</scope>
    <source>
        <strain evidence="1 2">PLY_AMNH</strain>
    </source>
</reference>
<dbReference type="Pfam" id="PF01933">
    <property type="entry name" value="CofD"/>
    <property type="match status" value="1"/>
</dbReference>
<dbReference type="GO" id="GO:0043743">
    <property type="term" value="F:LPPG:FO 2-phospho-L-lactate transferase activity"/>
    <property type="evidence" value="ECO:0007669"/>
    <property type="project" value="InterPro"/>
</dbReference>
<gene>
    <name evidence="1" type="ORF">CYMTET_49267</name>
</gene>
<dbReference type="InterPro" id="IPR038136">
    <property type="entry name" value="CofD-like_dom_sf"/>
</dbReference>
<dbReference type="Proteomes" id="UP001190700">
    <property type="component" value="Unassembled WGS sequence"/>
</dbReference>
<dbReference type="AlphaFoldDB" id="A0AAE0BRN5"/>
<dbReference type="SUPFAM" id="SSF142338">
    <property type="entry name" value="CofD-like"/>
    <property type="match status" value="1"/>
</dbReference>
<feature type="non-terminal residue" evidence="1">
    <location>
        <position position="1"/>
    </location>
</feature>